<dbReference type="GO" id="GO:0051301">
    <property type="term" value="P:cell division"/>
    <property type="evidence" value="ECO:0007669"/>
    <property type="project" value="InterPro"/>
</dbReference>
<dbReference type="STRING" id="1802617.A2886_03365"/>
<dbReference type="EMBL" id="MEVA01000009">
    <property type="protein sequence ID" value="OGC47436.1"/>
    <property type="molecule type" value="Genomic_DNA"/>
</dbReference>
<evidence type="ECO:0000259" key="1">
    <source>
        <dbReference type="SMART" id="SM00842"/>
    </source>
</evidence>
<dbReference type="InterPro" id="IPR005883">
    <property type="entry name" value="PilM"/>
</dbReference>
<dbReference type="Proteomes" id="UP000176608">
    <property type="component" value="Unassembled WGS sequence"/>
</dbReference>
<comment type="caution">
    <text evidence="2">The sequence shown here is derived from an EMBL/GenBank/DDBJ whole genome shotgun (WGS) entry which is preliminary data.</text>
</comment>
<evidence type="ECO:0000313" key="3">
    <source>
        <dbReference type="Proteomes" id="UP000176608"/>
    </source>
</evidence>
<organism evidence="2 3">
    <name type="scientific">candidate division WWE3 bacterium RIFCSPHIGHO2_01_FULL_42_13</name>
    <dbReference type="NCBI Taxonomy" id="1802617"/>
    <lineage>
        <taxon>Bacteria</taxon>
        <taxon>Katanobacteria</taxon>
    </lineage>
</organism>
<sequence length="404" mass="43485">MKLPMNFGKKEESSRFLTVDIGSNSVKVMAFDVEKTEKGPVAAIIGIGKRPLLEESTRGGVIVDAEDVAKAVTLAASMACNGDEPITQAIFGVSGNVAYGLMTTVRVTRGSGSPISAKEVDGIFAKTYDAAHDQIQSKLLEVTGAAETAVQMVTSSVVYTKVDGQAVKEPVGMQGQKIEFAVFTSFVPAYHLDILQEVAESAGLEVTAVGSTMYSLVKSLGYSKKADFDGVIMDIGGEMTEVGVIFSGGIVDTRSLDIGGTHFTQELSRNMDMSFQDAEHKKIEYSYGRLAESDALLVRGYMDNLLDIWLHGVELLFQEFSGVKTFAPNVYLVGGGAELPDIYEVVSKEPWAKSIAFKSPPEFSKLSMEDLKLVVDRTGKAHGLEDIIPASLSLVFLELKGFIE</sequence>
<dbReference type="AlphaFoldDB" id="A0A1F4UR96"/>
<feature type="domain" description="SHS2" evidence="1">
    <location>
        <begin position="16"/>
        <end position="220"/>
    </location>
</feature>
<dbReference type="SUPFAM" id="SSF53067">
    <property type="entry name" value="Actin-like ATPase domain"/>
    <property type="match status" value="2"/>
</dbReference>
<dbReference type="Pfam" id="PF11104">
    <property type="entry name" value="PilM_2"/>
    <property type="match status" value="1"/>
</dbReference>
<gene>
    <name evidence="2" type="ORF">A2886_03365</name>
</gene>
<dbReference type="InterPro" id="IPR003494">
    <property type="entry name" value="SHS2_FtsA"/>
</dbReference>
<dbReference type="InterPro" id="IPR050696">
    <property type="entry name" value="FtsA/MreB"/>
</dbReference>
<name>A0A1F4UR96_UNCKA</name>
<evidence type="ECO:0000313" key="2">
    <source>
        <dbReference type="EMBL" id="OGC47436.1"/>
    </source>
</evidence>
<proteinExistence type="predicted"/>
<reference evidence="2 3" key="1">
    <citation type="journal article" date="2016" name="Nat. Commun.">
        <title>Thousands of microbial genomes shed light on interconnected biogeochemical processes in an aquifer system.</title>
        <authorList>
            <person name="Anantharaman K."/>
            <person name="Brown C.T."/>
            <person name="Hug L.A."/>
            <person name="Sharon I."/>
            <person name="Castelle C.J."/>
            <person name="Probst A.J."/>
            <person name="Thomas B.C."/>
            <person name="Singh A."/>
            <person name="Wilkins M.J."/>
            <person name="Karaoz U."/>
            <person name="Brodie E.L."/>
            <person name="Williams K.H."/>
            <person name="Hubbard S.S."/>
            <person name="Banfield J.F."/>
        </authorList>
    </citation>
    <scope>NUCLEOTIDE SEQUENCE [LARGE SCALE GENOMIC DNA]</scope>
</reference>
<protein>
    <recommendedName>
        <fullName evidence="1">SHS2 domain-containing protein</fullName>
    </recommendedName>
</protein>
<dbReference type="SMART" id="SM00842">
    <property type="entry name" value="FtsA"/>
    <property type="match status" value="1"/>
</dbReference>
<dbReference type="Gene3D" id="3.30.1490.300">
    <property type="match status" value="1"/>
</dbReference>
<dbReference type="InterPro" id="IPR043129">
    <property type="entry name" value="ATPase_NBD"/>
</dbReference>
<dbReference type="Gene3D" id="3.30.420.40">
    <property type="match status" value="2"/>
</dbReference>
<dbReference type="PANTHER" id="PTHR32432">
    <property type="entry name" value="CELL DIVISION PROTEIN FTSA-RELATED"/>
    <property type="match status" value="1"/>
</dbReference>
<accession>A0A1F4UR96</accession>